<dbReference type="CDD" id="cd00878">
    <property type="entry name" value="Arf_Arl"/>
    <property type="match status" value="1"/>
</dbReference>
<dbReference type="PROSITE" id="PS51417">
    <property type="entry name" value="ARF"/>
    <property type="match status" value="1"/>
</dbReference>
<sequence length="225" mass="25779">MGETPFFITSSQFSQKSHCLKRVSICVIRAKWGERLLLFGEREKRMNSLPTVLLIIILLLGLDAAGKTTLLYRLKLNEETFTIPTVGFNVETVQSFSNVTFTMWDVGGQERIRALWKHYHTNTDGLIFMVDSMDYYRFEEARMELESLLEADDLRGVPLMLLANKQDLPEARPSMEVAERMGVRKISGRKWRIQGCSAVSGVGIPEAMEKLSEMVKAYRKTKRSF</sequence>
<evidence type="ECO:0000256" key="2">
    <source>
        <dbReference type="ARBA" id="ARBA00023134"/>
    </source>
</evidence>
<evidence type="ECO:0000256" key="3">
    <source>
        <dbReference type="RuleBase" id="RU003925"/>
    </source>
</evidence>
<dbReference type="Proteomes" id="UP001652622">
    <property type="component" value="Unplaced"/>
</dbReference>
<keyword evidence="2 3" id="KW-0342">GTP-binding</keyword>
<dbReference type="RefSeq" id="XP_060547814.1">
    <property type="nucleotide sequence ID" value="XM_060691831.1"/>
</dbReference>
<dbReference type="SMART" id="SM00177">
    <property type="entry name" value="ARF"/>
    <property type="match status" value="1"/>
</dbReference>
<evidence type="ECO:0000313" key="4">
    <source>
        <dbReference type="Proteomes" id="UP001652622"/>
    </source>
</evidence>
<organism evidence="4 5">
    <name type="scientific">Pantherophis guttatus</name>
    <name type="common">Corn snake</name>
    <name type="synonym">Elaphe guttata</name>
    <dbReference type="NCBI Taxonomy" id="94885"/>
    <lineage>
        <taxon>Eukaryota</taxon>
        <taxon>Metazoa</taxon>
        <taxon>Chordata</taxon>
        <taxon>Craniata</taxon>
        <taxon>Vertebrata</taxon>
        <taxon>Euteleostomi</taxon>
        <taxon>Lepidosauria</taxon>
        <taxon>Squamata</taxon>
        <taxon>Bifurcata</taxon>
        <taxon>Unidentata</taxon>
        <taxon>Episquamata</taxon>
        <taxon>Toxicofera</taxon>
        <taxon>Serpentes</taxon>
        <taxon>Colubroidea</taxon>
        <taxon>Colubridae</taxon>
        <taxon>Colubrinae</taxon>
        <taxon>Pantherophis</taxon>
    </lineage>
</organism>
<evidence type="ECO:0000313" key="5">
    <source>
        <dbReference type="RefSeq" id="XP_060547814.1"/>
    </source>
</evidence>
<dbReference type="InterPro" id="IPR027417">
    <property type="entry name" value="P-loop_NTPase"/>
</dbReference>
<evidence type="ECO:0000256" key="1">
    <source>
        <dbReference type="ARBA" id="ARBA00022741"/>
    </source>
</evidence>
<gene>
    <name evidence="5" type="primary">LOC117665011</name>
</gene>
<dbReference type="InterPro" id="IPR005225">
    <property type="entry name" value="Small_GTP-bd"/>
</dbReference>
<dbReference type="SUPFAM" id="SSF52540">
    <property type="entry name" value="P-loop containing nucleoside triphosphate hydrolases"/>
    <property type="match status" value="1"/>
</dbReference>
<dbReference type="InterPro" id="IPR006689">
    <property type="entry name" value="Small_GTPase_ARF/SAR"/>
</dbReference>
<accession>A0ABM3ZHG7</accession>
<dbReference type="Pfam" id="PF00025">
    <property type="entry name" value="Arf"/>
    <property type="match status" value="1"/>
</dbReference>
<dbReference type="PROSITE" id="PS51419">
    <property type="entry name" value="RAB"/>
    <property type="match status" value="1"/>
</dbReference>
<keyword evidence="1 3" id="KW-0547">Nucleotide-binding</keyword>
<comment type="similarity">
    <text evidence="3">Belongs to the small GTPase superfamily. Arf family.</text>
</comment>
<dbReference type="PRINTS" id="PR00328">
    <property type="entry name" value="SAR1GTPBP"/>
</dbReference>
<dbReference type="SMART" id="SM00178">
    <property type="entry name" value="SAR"/>
    <property type="match status" value="1"/>
</dbReference>
<dbReference type="Gene3D" id="3.40.50.300">
    <property type="entry name" value="P-loop containing nucleotide triphosphate hydrolases"/>
    <property type="match status" value="1"/>
</dbReference>
<proteinExistence type="inferred from homology"/>
<dbReference type="GeneID" id="117665011"/>
<name>A0ABM3ZHG7_PANGU</name>
<dbReference type="InterPro" id="IPR024156">
    <property type="entry name" value="Small_GTPase_ARF"/>
</dbReference>
<dbReference type="SMART" id="SM00175">
    <property type="entry name" value="RAB"/>
    <property type="match status" value="1"/>
</dbReference>
<dbReference type="NCBIfam" id="TIGR00231">
    <property type="entry name" value="small_GTP"/>
    <property type="match status" value="1"/>
</dbReference>
<reference evidence="5" key="1">
    <citation type="submission" date="2025-08" db="UniProtKB">
        <authorList>
            <consortium name="RefSeq"/>
        </authorList>
    </citation>
    <scope>IDENTIFICATION</scope>
    <source>
        <tissue evidence="5">Blood</tissue>
    </source>
</reference>
<protein>
    <submittedName>
        <fullName evidence="5">Uncharacterized protein LOC117665011</fullName>
    </submittedName>
</protein>
<dbReference type="PANTHER" id="PTHR11711">
    <property type="entry name" value="ADP RIBOSYLATION FACTOR-RELATED"/>
    <property type="match status" value="1"/>
</dbReference>
<keyword evidence="4" id="KW-1185">Reference proteome</keyword>